<accession>A0AAV4FQK7</accession>
<sequence length="284" mass="30516">MDDVIDQLLEADEDVAARCGPARHDNTSAPQREKLATIAAGGQAKQYLGKNWTVEEIDSLSEEEVGKLYARFEARLGAAMTKTLGRAVVQLYVVVASMALPIPPENRELLMADLESDPFVSHALTKKMMENMPENNASENTPENTPQKTPENTPHKTPEARAPGLRVTAQPSQKDPKKTAAGRAGAAARKAKEERLLEELRKAKEALRQEPPPEAAVSPKVEVAVSPKAKGASEVSTSWIIGVVAAAGLALACLYARGATSPSKKSGVGPVRQLEVKPDPHYME</sequence>
<feature type="region of interest" description="Disordered" evidence="1">
    <location>
        <begin position="260"/>
        <end position="284"/>
    </location>
</feature>
<dbReference type="EMBL" id="BMAT01004536">
    <property type="protein sequence ID" value="GFR75264.1"/>
    <property type="molecule type" value="Genomic_DNA"/>
</dbReference>
<evidence type="ECO:0000256" key="1">
    <source>
        <dbReference type="SAM" id="MobiDB-lite"/>
    </source>
</evidence>
<keyword evidence="3" id="KW-1185">Reference proteome</keyword>
<feature type="compositionally biased region" description="Polar residues" evidence="1">
    <location>
        <begin position="133"/>
        <end position="152"/>
    </location>
</feature>
<gene>
    <name evidence="2" type="ORF">ElyMa_002183200</name>
</gene>
<evidence type="ECO:0000313" key="2">
    <source>
        <dbReference type="EMBL" id="GFR75264.1"/>
    </source>
</evidence>
<evidence type="ECO:0000313" key="3">
    <source>
        <dbReference type="Proteomes" id="UP000762676"/>
    </source>
</evidence>
<dbReference type="AlphaFoldDB" id="A0AAV4FQK7"/>
<proteinExistence type="predicted"/>
<reference evidence="2 3" key="1">
    <citation type="journal article" date="2021" name="Elife">
        <title>Chloroplast acquisition without the gene transfer in kleptoplastic sea slugs, Plakobranchus ocellatus.</title>
        <authorList>
            <person name="Maeda T."/>
            <person name="Takahashi S."/>
            <person name="Yoshida T."/>
            <person name="Shimamura S."/>
            <person name="Takaki Y."/>
            <person name="Nagai Y."/>
            <person name="Toyoda A."/>
            <person name="Suzuki Y."/>
            <person name="Arimoto A."/>
            <person name="Ishii H."/>
            <person name="Satoh N."/>
            <person name="Nishiyama T."/>
            <person name="Hasebe M."/>
            <person name="Maruyama T."/>
            <person name="Minagawa J."/>
            <person name="Obokata J."/>
            <person name="Shigenobu S."/>
        </authorList>
    </citation>
    <scope>NUCLEOTIDE SEQUENCE [LARGE SCALE GENOMIC DNA]</scope>
</reference>
<name>A0AAV4FQK7_9GAST</name>
<organism evidence="2 3">
    <name type="scientific">Elysia marginata</name>
    <dbReference type="NCBI Taxonomy" id="1093978"/>
    <lineage>
        <taxon>Eukaryota</taxon>
        <taxon>Metazoa</taxon>
        <taxon>Spiralia</taxon>
        <taxon>Lophotrochozoa</taxon>
        <taxon>Mollusca</taxon>
        <taxon>Gastropoda</taxon>
        <taxon>Heterobranchia</taxon>
        <taxon>Euthyneura</taxon>
        <taxon>Panpulmonata</taxon>
        <taxon>Sacoglossa</taxon>
        <taxon>Placobranchoidea</taxon>
        <taxon>Plakobranchidae</taxon>
        <taxon>Elysia</taxon>
    </lineage>
</organism>
<feature type="region of interest" description="Disordered" evidence="1">
    <location>
        <begin position="133"/>
        <end position="192"/>
    </location>
</feature>
<protein>
    <submittedName>
        <fullName evidence="2">Uncharacterized protein</fullName>
    </submittedName>
</protein>
<dbReference type="Proteomes" id="UP000762676">
    <property type="component" value="Unassembled WGS sequence"/>
</dbReference>
<comment type="caution">
    <text evidence="2">The sequence shown here is derived from an EMBL/GenBank/DDBJ whole genome shotgun (WGS) entry which is preliminary data.</text>
</comment>
<feature type="compositionally biased region" description="Basic and acidic residues" evidence="1">
    <location>
        <begin position="274"/>
        <end position="284"/>
    </location>
</feature>